<accession>W5T8F4</accession>
<protein>
    <submittedName>
        <fullName evidence="1">Uncharacterized protein</fullName>
    </submittedName>
</protein>
<organism evidence="1 2">
    <name type="scientific">Nocardia nova SH22a</name>
    <dbReference type="NCBI Taxonomy" id="1415166"/>
    <lineage>
        <taxon>Bacteria</taxon>
        <taxon>Bacillati</taxon>
        <taxon>Actinomycetota</taxon>
        <taxon>Actinomycetes</taxon>
        <taxon>Mycobacteriales</taxon>
        <taxon>Nocardiaceae</taxon>
        <taxon>Nocardia</taxon>
    </lineage>
</organism>
<reference evidence="1 2" key="1">
    <citation type="journal article" date="2014" name="Appl. Environ. Microbiol.">
        <title>Insights into the Microbial Degradation of Rubber and Gutta-Percha by Analysis of the Complete Genome of Nocardia nova SH22a.</title>
        <authorList>
            <person name="Luo Q."/>
            <person name="Hiessl S."/>
            <person name="Poehlein A."/>
            <person name="Daniel R."/>
            <person name="Steinbuchel A."/>
        </authorList>
    </citation>
    <scope>NUCLEOTIDE SEQUENCE [LARGE SCALE GENOMIC DNA]</scope>
    <source>
        <strain evidence="1">SH22a</strain>
    </source>
</reference>
<dbReference type="Proteomes" id="UP000019150">
    <property type="component" value="Chromosome"/>
</dbReference>
<sequence length="84" mass="9013">MTNGFWRHPTLQNDADVDADLAAAHRRIADAGTVAVIGGGAAAMSCAAQVAERPRWTVASLQRFVVRRGIYGGVRRAPATEPRR</sequence>
<dbReference type="STRING" id="1415166.NONO_c06690"/>
<evidence type="ECO:0000313" key="1">
    <source>
        <dbReference type="EMBL" id="AHH15477.1"/>
    </source>
</evidence>
<dbReference type="AlphaFoldDB" id="W5T8F4"/>
<keyword evidence="2" id="KW-1185">Reference proteome</keyword>
<proteinExistence type="predicted"/>
<name>W5T8F4_9NOCA</name>
<dbReference type="HOGENOM" id="CLU_2524217_0_0_11"/>
<dbReference type="PATRIC" id="fig|1415166.3.peg.679"/>
<dbReference type="EMBL" id="CP006850">
    <property type="protein sequence ID" value="AHH15477.1"/>
    <property type="molecule type" value="Genomic_DNA"/>
</dbReference>
<dbReference type="KEGG" id="nno:NONO_c06690"/>
<dbReference type="SUPFAM" id="SSF51905">
    <property type="entry name" value="FAD/NAD(P)-binding domain"/>
    <property type="match status" value="1"/>
</dbReference>
<gene>
    <name evidence="1" type="ORF">NONO_c06690</name>
</gene>
<evidence type="ECO:0000313" key="2">
    <source>
        <dbReference type="Proteomes" id="UP000019150"/>
    </source>
</evidence>
<dbReference type="InterPro" id="IPR036188">
    <property type="entry name" value="FAD/NAD-bd_sf"/>
</dbReference>